<dbReference type="PANTHER" id="PTHR43562">
    <property type="entry name" value="NAPA-TYPE SODIUM/HYDROGEN ANTIPORTER"/>
    <property type="match status" value="1"/>
</dbReference>
<feature type="transmembrane region" description="Helical" evidence="12">
    <location>
        <begin position="401"/>
        <end position="434"/>
    </location>
</feature>
<feature type="transmembrane region" description="Helical" evidence="12">
    <location>
        <begin position="138"/>
        <end position="159"/>
    </location>
</feature>
<keyword evidence="5 12" id="KW-0812">Transmembrane</keyword>
<comment type="subcellular location">
    <subcellularLocation>
        <location evidence="1">Membrane</location>
        <topology evidence="1">Multi-pass membrane protein</topology>
    </subcellularLocation>
</comment>
<keyword evidence="4" id="KW-0050">Antiport</keyword>
<organism evidence="14 15">
    <name type="scientific">Nodularia harveyana UHCC-0300</name>
    <dbReference type="NCBI Taxonomy" id="2974287"/>
    <lineage>
        <taxon>Bacteria</taxon>
        <taxon>Bacillati</taxon>
        <taxon>Cyanobacteriota</taxon>
        <taxon>Cyanophyceae</taxon>
        <taxon>Nostocales</taxon>
        <taxon>Nodulariaceae</taxon>
        <taxon>Nodularia</taxon>
    </lineage>
</organism>
<evidence type="ECO:0000256" key="11">
    <source>
        <dbReference type="SAM" id="MobiDB-lite"/>
    </source>
</evidence>
<keyword evidence="10" id="KW-0739">Sodium transport</keyword>
<dbReference type="InterPro" id="IPR006153">
    <property type="entry name" value="Cation/H_exchanger_TM"/>
</dbReference>
<dbReference type="EMBL" id="JAYGHG010000044">
    <property type="protein sequence ID" value="MEA5583483.1"/>
    <property type="molecule type" value="Genomic_DNA"/>
</dbReference>
<evidence type="ECO:0000256" key="5">
    <source>
        <dbReference type="ARBA" id="ARBA00022692"/>
    </source>
</evidence>
<feature type="transmembrane region" description="Helical" evidence="12">
    <location>
        <begin position="282"/>
        <end position="310"/>
    </location>
</feature>
<reference evidence="14 15" key="1">
    <citation type="submission" date="2023-12" db="EMBL/GenBank/DDBJ databases">
        <title>Baltic Sea Cyanobacteria.</title>
        <authorList>
            <person name="Delbaje E."/>
            <person name="Fewer D.P."/>
            <person name="Shishido T.K."/>
        </authorList>
    </citation>
    <scope>NUCLEOTIDE SEQUENCE [LARGE SCALE GENOMIC DNA]</scope>
    <source>
        <strain evidence="14 15">UHCC-0300</strain>
    </source>
</reference>
<dbReference type="Gene3D" id="1.20.1530.20">
    <property type="match status" value="1"/>
</dbReference>
<evidence type="ECO:0000313" key="15">
    <source>
        <dbReference type="Proteomes" id="UP001302120"/>
    </source>
</evidence>
<comment type="caution">
    <text evidence="14">The sequence shown here is derived from an EMBL/GenBank/DDBJ whole genome shotgun (WGS) entry which is preliminary data.</text>
</comment>
<feature type="transmembrane region" description="Helical" evidence="12">
    <location>
        <begin position="52"/>
        <end position="75"/>
    </location>
</feature>
<evidence type="ECO:0000256" key="1">
    <source>
        <dbReference type="ARBA" id="ARBA00004141"/>
    </source>
</evidence>
<dbReference type="InterPro" id="IPR038770">
    <property type="entry name" value="Na+/solute_symporter_sf"/>
</dbReference>
<evidence type="ECO:0000256" key="7">
    <source>
        <dbReference type="ARBA" id="ARBA00023053"/>
    </source>
</evidence>
<evidence type="ECO:0000256" key="10">
    <source>
        <dbReference type="ARBA" id="ARBA00023201"/>
    </source>
</evidence>
<evidence type="ECO:0000256" key="8">
    <source>
        <dbReference type="ARBA" id="ARBA00023065"/>
    </source>
</evidence>
<feature type="domain" description="Cation/H+ exchanger transmembrane" evidence="13">
    <location>
        <begin position="43"/>
        <end position="440"/>
    </location>
</feature>
<evidence type="ECO:0000259" key="13">
    <source>
        <dbReference type="Pfam" id="PF00999"/>
    </source>
</evidence>
<feature type="compositionally biased region" description="Polar residues" evidence="11">
    <location>
        <begin position="461"/>
        <end position="476"/>
    </location>
</feature>
<keyword evidence="7" id="KW-0915">Sodium</keyword>
<dbReference type="RefSeq" id="WP_323197780.1">
    <property type="nucleotide sequence ID" value="NZ_JAYGHG010000044.1"/>
</dbReference>
<sequence>MQFLDAINVYFPLLASTTETADSSMVIGAVLLSLVVIYLASKVGGELSNRVGLPPVLGELLGGVVVGISVLHLLVFPEGGTDSSNSLIMTFLQMTAGLTPEATPAVFAAQSEVISVLSELGVIILLFEIGLESNLKDLISVGTQAAIVAVVGVVVPFTAGTLGLMTLFGVSAVPAIFAGAALTATSIGITSKVLSELGKLSSKEGQIILGAAVMDDVLGIIVLAVVASLAKDGAVDVSNVIYLIISASGFLIGSVVLGNIFNKAFVAIADQLKTRGELVIPALIFAFAMAYFASVIQLEAILGAFAAGLVLEETDKRKELQKQVVPIADMLVPIFFVTVGAKTDLGVLNPAIPSNREGLIIAIFLIAVAIIGKVITGFSVFGQPEINRLAIGVGMVPRGEVGLVFAGVGAASGVLSKSLGAAIIMMVITTTFLAPPLLRFVFPESDNLVTDSDKLILENATGTPLNLENPQSVSTVNDSNNHDDNPDSGDNSSKT</sequence>
<dbReference type="Pfam" id="PF00999">
    <property type="entry name" value="Na_H_Exchanger"/>
    <property type="match status" value="1"/>
</dbReference>
<evidence type="ECO:0000256" key="12">
    <source>
        <dbReference type="SAM" id="Phobius"/>
    </source>
</evidence>
<feature type="transmembrane region" description="Helical" evidence="12">
    <location>
        <begin position="241"/>
        <end position="261"/>
    </location>
</feature>
<keyword evidence="15" id="KW-1185">Reference proteome</keyword>
<keyword evidence="9 12" id="KW-0472">Membrane</keyword>
<dbReference type="PANTHER" id="PTHR43562:SF3">
    <property type="entry name" value="SODIUM ION_PROTON EXCHANGER (EUROFUNG)"/>
    <property type="match status" value="1"/>
</dbReference>
<evidence type="ECO:0000256" key="2">
    <source>
        <dbReference type="ARBA" id="ARBA00005551"/>
    </source>
</evidence>
<dbReference type="Proteomes" id="UP001302120">
    <property type="component" value="Unassembled WGS sequence"/>
</dbReference>
<evidence type="ECO:0000256" key="4">
    <source>
        <dbReference type="ARBA" id="ARBA00022449"/>
    </source>
</evidence>
<feature type="region of interest" description="Disordered" evidence="11">
    <location>
        <begin position="461"/>
        <end position="495"/>
    </location>
</feature>
<gene>
    <name evidence="14" type="ORF">VB620_19325</name>
</gene>
<keyword evidence="6 12" id="KW-1133">Transmembrane helix</keyword>
<feature type="transmembrane region" description="Helical" evidence="12">
    <location>
        <begin position="20"/>
        <end position="40"/>
    </location>
</feature>
<feature type="transmembrane region" description="Helical" evidence="12">
    <location>
        <begin position="207"/>
        <end position="229"/>
    </location>
</feature>
<keyword evidence="3" id="KW-0813">Transport</keyword>
<protein>
    <submittedName>
        <fullName evidence="14">Cation:proton antiporter</fullName>
    </submittedName>
</protein>
<accession>A0ABU5UJG0</accession>
<comment type="similarity">
    <text evidence="2">Belongs to the monovalent cation:proton antiporter 2 (CPA2) transporter (TC 2.A.37) family.</text>
</comment>
<evidence type="ECO:0000313" key="14">
    <source>
        <dbReference type="EMBL" id="MEA5583483.1"/>
    </source>
</evidence>
<proteinExistence type="inferred from homology"/>
<feature type="transmembrane region" description="Helical" evidence="12">
    <location>
        <begin position="165"/>
        <end position="187"/>
    </location>
</feature>
<evidence type="ECO:0000256" key="9">
    <source>
        <dbReference type="ARBA" id="ARBA00023136"/>
    </source>
</evidence>
<feature type="transmembrane region" description="Helical" evidence="12">
    <location>
        <begin position="113"/>
        <end position="131"/>
    </location>
</feature>
<evidence type="ECO:0000256" key="3">
    <source>
        <dbReference type="ARBA" id="ARBA00022448"/>
    </source>
</evidence>
<feature type="transmembrane region" description="Helical" evidence="12">
    <location>
        <begin position="359"/>
        <end position="381"/>
    </location>
</feature>
<keyword evidence="8" id="KW-0406">Ion transport</keyword>
<name>A0ABU5UJG0_9CYAN</name>
<evidence type="ECO:0000256" key="6">
    <source>
        <dbReference type="ARBA" id="ARBA00022989"/>
    </source>
</evidence>